<feature type="transmembrane region" description="Helical" evidence="1">
    <location>
        <begin position="267"/>
        <end position="285"/>
    </location>
</feature>
<keyword evidence="1" id="KW-0812">Transmembrane</keyword>
<keyword evidence="1" id="KW-0472">Membrane</keyword>
<dbReference type="PANTHER" id="PTHR22911:SF137">
    <property type="entry name" value="SOLUTE CARRIER FAMILY 35 MEMBER G2-RELATED"/>
    <property type="match status" value="1"/>
</dbReference>
<dbReference type="EMBL" id="UGNY01000001">
    <property type="protein sequence ID" value="STX38298.1"/>
    <property type="molecule type" value="Genomic_DNA"/>
</dbReference>
<dbReference type="Gene3D" id="1.10.3730.20">
    <property type="match status" value="2"/>
</dbReference>
<feature type="transmembrane region" description="Helical" evidence="1">
    <location>
        <begin position="126"/>
        <end position="143"/>
    </location>
</feature>
<feature type="transmembrane region" description="Helical" evidence="1">
    <location>
        <begin position="243"/>
        <end position="261"/>
    </location>
</feature>
<dbReference type="InterPro" id="IPR037185">
    <property type="entry name" value="EmrE-like"/>
</dbReference>
<feature type="transmembrane region" description="Helical" evidence="1">
    <location>
        <begin position="211"/>
        <end position="231"/>
    </location>
</feature>
<protein>
    <submittedName>
        <fullName evidence="3">Permease, DMT superfamily</fullName>
    </submittedName>
</protein>
<proteinExistence type="predicted"/>
<evidence type="ECO:0000313" key="3">
    <source>
        <dbReference type="EMBL" id="STX38298.1"/>
    </source>
</evidence>
<accession>A0A378ISS9</accession>
<feature type="transmembrane region" description="Helical" evidence="1">
    <location>
        <begin position="97"/>
        <end position="119"/>
    </location>
</feature>
<dbReference type="AlphaFoldDB" id="A0A378ISS9"/>
<feature type="transmembrane region" description="Helical" evidence="1">
    <location>
        <begin position="70"/>
        <end position="91"/>
    </location>
</feature>
<feature type="domain" description="EamA" evidence="2">
    <location>
        <begin position="6"/>
        <end position="141"/>
    </location>
</feature>
<feature type="transmembrane region" description="Helical" evidence="1">
    <location>
        <begin position="7"/>
        <end position="26"/>
    </location>
</feature>
<evidence type="ECO:0000256" key="1">
    <source>
        <dbReference type="SAM" id="Phobius"/>
    </source>
</evidence>
<reference evidence="3 4" key="1">
    <citation type="submission" date="2018-06" db="EMBL/GenBank/DDBJ databases">
        <authorList>
            <consortium name="Pathogen Informatics"/>
            <person name="Doyle S."/>
        </authorList>
    </citation>
    <scope>NUCLEOTIDE SEQUENCE [LARGE SCALE GENOMIC DNA]</scope>
    <source>
        <strain evidence="3 4">NCTC11978</strain>
    </source>
</reference>
<dbReference type="SUPFAM" id="SSF103481">
    <property type="entry name" value="Multidrug resistance efflux transporter EmrE"/>
    <property type="match status" value="2"/>
</dbReference>
<evidence type="ECO:0000259" key="2">
    <source>
        <dbReference type="Pfam" id="PF00892"/>
    </source>
</evidence>
<sequence length="291" mass="31488">MQHNKKGAAYAALSGLFFGLIGYFGVSVINADISVSNMLFWRFLVSGLFIAILLIPSIKTALANASTWELFKVTAAGALFYGACSIFYFIAAKYIGSGLSMVIFFTYPAIVMLINFLFYKQKISKIYYLAITIIFIGLVFLTHGEGIKFDVTGIGLSLLSALLYALYLIASKSSPVPSLLATLMVSIGCMVACLIAALMDNTFKVPLGINVWFNICGIGIICTALPIVLLLQGLKYISSVQASILSVLEPVFVVIFGILLLNETINFIQTLGILILLSGALLALLSERQKK</sequence>
<organism evidence="3 4">
    <name type="scientific">Legionella feeleii</name>
    <dbReference type="NCBI Taxonomy" id="453"/>
    <lineage>
        <taxon>Bacteria</taxon>
        <taxon>Pseudomonadati</taxon>
        <taxon>Pseudomonadota</taxon>
        <taxon>Gammaproteobacteria</taxon>
        <taxon>Legionellales</taxon>
        <taxon>Legionellaceae</taxon>
        <taxon>Legionella</taxon>
    </lineage>
</organism>
<dbReference type="RefSeq" id="WP_115175081.1">
    <property type="nucleotide sequence ID" value="NZ_UGNY01000001.1"/>
</dbReference>
<feature type="domain" description="EamA" evidence="2">
    <location>
        <begin position="152"/>
        <end position="284"/>
    </location>
</feature>
<evidence type="ECO:0000313" key="4">
    <source>
        <dbReference type="Proteomes" id="UP000254033"/>
    </source>
</evidence>
<dbReference type="GO" id="GO:0016020">
    <property type="term" value="C:membrane"/>
    <property type="evidence" value="ECO:0007669"/>
    <property type="project" value="InterPro"/>
</dbReference>
<gene>
    <name evidence="3" type="primary">rhtA</name>
    <name evidence="3" type="ORF">NCTC11978_01482</name>
</gene>
<dbReference type="PANTHER" id="PTHR22911">
    <property type="entry name" value="ACYL-MALONYL CONDENSING ENZYME-RELATED"/>
    <property type="match status" value="1"/>
</dbReference>
<dbReference type="Pfam" id="PF00892">
    <property type="entry name" value="EamA"/>
    <property type="match status" value="2"/>
</dbReference>
<feature type="transmembrane region" description="Helical" evidence="1">
    <location>
        <begin position="179"/>
        <end position="199"/>
    </location>
</feature>
<feature type="transmembrane region" description="Helical" evidence="1">
    <location>
        <begin position="38"/>
        <end position="58"/>
    </location>
</feature>
<keyword evidence="1" id="KW-1133">Transmembrane helix</keyword>
<dbReference type="Proteomes" id="UP000254033">
    <property type="component" value="Unassembled WGS sequence"/>
</dbReference>
<dbReference type="InterPro" id="IPR000620">
    <property type="entry name" value="EamA_dom"/>
</dbReference>
<name>A0A378ISS9_9GAMM</name>
<feature type="transmembrane region" description="Helical" evidence="1">
    <location>
        <begin position="149"/>
        <end position="167"/>
    </location>
</feature>